<keyword evidence="5" id="KW-1185">Reference proteome</keyword>
<protein>
    <submittedName>
        <fullName evidence="4">Dienelactone hydrolase family protein</fullName>
    </submittedName>
</protein>
<dbReference type="EMBL" id="JBFWIC010000007">
    <property type="protein sequence ID" value="MEZ0474341.1"/>
    <property type="molecule type" value="Genomic_DNA"/>
</dbReference>
<accession>A0ABV4HNM5</accession>
<dbReference type="InterPro" id="IPR057802">
    <property type="entry name" value="YqhI_dom"/>
</dbReference>
<dbReference type="PANTHER" id="PTHR46623">
    <property type="entry name" value="CARBOXYMETHYLENEBUTENOLIDASE-RELATED"/>
    <property type="match status" value="1"/>
</dbReference>
<feature type="domain" description="YqhI" evidence="3">
    <location>
        <begin position="5"/>
        <end position="38"/>
    </location>
</feature>
<dbReference type="PANTHER" id="PTHR46623:SF6">
    <property type="entry name" value="ALPHA_BETA-HYDROLASES SUPERFAMILY PROTEIN"/>
    <property type="match status" value="1"/>
</dbReference>
<dbReference type="RefSeq" id="WP_370563501.1">
    <property type="nucleotide sequence ID" value="NZ_JBFWIB010000004.1"/>
</dbReference>
<dbReference type="SUPFAM" id="SSF53474">
    <property type="entry name" value="alpha/beta-Hydrolases"/>
    <property type="match status" value="1"/>
</dbReference>
<sequence>MLRPPRRKASDFDPEVLRLFDQYVHGQIDRRGFLAGAARFAVGAAGAAGLLAALSPQFAAAQQIEPDDARLSTDYLEFPSPQGYGTARGYLAKPAKADGPLPTVLVVHENRGLNPHIEDVTRRLALEGFIAFAPDALFPLGGYPGDEDAARTLFGKLDQAKTREDFLAAARMLRGIDGGNGRLGVVGFCYGGGMANFLATRLPDLEAAAPFYGNAAPLEDVPDIEAELLVVLAEHDERINAAWPEYEAALKEAGVRYTLFQPPGTQHGFNNDTTPRYDEDAAGEAWRRVLALFERTLRDGTRAAEPAA</sequence>
<keyword evidence="4" id="KW-0378">Hydrolase</keyword>
<dbReference type="Pfam" id="PF23678">
    <property type="entry name" value="YqhI"/>
    <property type="match status" value="1"/>
</dbReference>
<evidence type="ECO:0000256" key="1">
    <source>
        <dbReference type="SAM" id="Phobius"/>
    </source>
</evidence>
<comment type="caution">
    <text evidence="4">The sequence shown here is derived from an EMBL/GenBank/DDBJ whole genome shotgun (WGS) entry which is preliminary data.</text>
</comment>
<name>A0ABV4HNM5_9GAMM</name>
<keyword evidence="1" id="KW-0472">Membrane</keyword>
<evidence type="ECO:0000259" key="3">
    <source>
        <dbReference type="Pfam" id="PF23678"/>
    </source>
</evidence>
<evidence type="ECO:0000313" key="4">
    <source>
        <dbReference type="EMBL" id="MEZ0474341.1"/>
    </source>
</evidence>
<keyword evidence="1" id="KW-1133">Transmembrane helix</keyword>
<evidence type="ECO:0000259" key="2">
    <source>
        <dbReference type="Pfam" id="PF01738"/>
    </source>
</evidence>
<dbReference type="InterPro" id="IPR006311">
    <property type="entry name" value="TAT_signal"/>
</dbReference>
<dbReference type="GO" id="GO:0016787">
    <property type="term" value="F:hydrolase activity"/>
    <property type="evidence" value="ECO:0007669"/>
    <property type="project" value="UniProtKB-KW"/>
</dbReference>
<organism evidence="4 5">
    <name type="scientific">Luteimonas salinilitoris</name>
    <dbReference type="NCBI Taxonomy" id="3237697"/>
    <lineage>
        <taxon>Bacteria</taxon>
        <taxon>Pseudomonadati</taxon>
        <taxon>Pseudomonadota</taxon>
        <taxon>Gammaproteobacteria</taxon>
        <taxon>Lysobacterales</taxon>
        <taxon>Lysobacteraceae</taxon>
        <taxon>Luteimonas</taxon>
    </lineage>
</organism>
<dbReference type="Pfam" id="PF01738">
    <property type="entry name" value="DLH"/>
    <property type="match status" value="1"/>
</dbReference>
<dbReference type="Proteomes" id="UP001566331">
    <property type="component" value="Unassembled WGS sequence"/>
</dbReference>
<feature type="domain" description="Dienelactone hydrolase" evidence="2">
    <location>
        <begin position="88"/>
        <end position="296"/>
    </location>
</feature>
<reference evidence="4 5" key="1">
    <citation type="submission" date="2024-07" db="EMBL/GenBank/DDBJ databases">
        <title>Luteimonas salilacus sp. nov., isolated from the shore soil of Salt Lake in Tibet of China.</title>
        <authorList>
            <person name="Zhang X."/>
            <person name="Li A."/>
        </authorList>
    </citation>
    <scope>NUCLEOTIDE SEQUENCE [LARGE SCALE GENOMIC DNA]</scope>
    <source>
        <strain evidence="4 5">B3-2-R+30</strain>
    </source>
</reference>
<gene>
    <name evidence="4" type="ORF">AB6713_06880</name>
</gene>
<dbReference type="InterPro" id="IPR002925">
    <property type="entry name" value="Dienelactn_hydro"/>
</dbReference>
<proteinExistence type="predicted"/>
<dbReference type="InterPro" id="IPR029058">
    <property type="entry name" value="AB_hydrolase_fold"/>
</dbReference>
<evidence type="ECO:0000313" key="5">
    <source>
        <dbReference type="Proteomes" id="UP001566331"/>
    </source>
</evidence>
<dbReference type="Gene3D" id="3.40.50.1820">
    <property type="entry name" value="alpha/beta hydrolase"/>
    <property type="match status" value="1"/>
</dbReference>
<dbReference type="PROSITE" id="PS51318">
    <property type="entry name" value="TAT"/>
    <property type="match status" value="1"/>
</dbReference>
<dbReference type="InterPro" id="IPR051049">
    <property type="entry name" value="Dienelactone_hydrolase-like"/>
</dbReference>
<feature type="transmembrane region" description="Helical" evidence="1">
    <location>
        <begin position="33"/>
        <end position="54"/>
    </location>
</feature>
<keyword evidence="1" id="KW-0812">Transmembrane</keyword>